<proteinExistence type="predicted"/>
<dbReference type="Proteomes" id="UP000321168">
    <property type="component" value="Unassembled WGS sequence"/>
</dbReference>
<dbReference type="AlphaFoldDB" id="A0A5C6UUA6"/>
<evidence type="ECO:0000256" key="1">
    <source>
        <dbReference type="ARBA" id="ARBA00022729"/>
    </source>
</evidence>
<feature type="signal peptide" evidence="2">
    <location>
        <begin position="1"/>
        <end position="19"/>
    </location>
</feature>
<accession>A0A5C6UUA6</accession>
<dbReference type="Pfam" id="PF14717">
    <property type="entry name" value="DUF4465"/>
    <property type="match status" value="1"/>
</dbReference>
<evidence type="ECO:0000313" key="5">
    <source>
        <dbReference type="Proteomes" id="UP000321168"/>
    </source>
</evidence>
<dbReference type="Gene3D" id="2.60.120.1350">
    <property type="entry name" value="Protein of unknown function DUF4465"/>
    <property type="match status" value="1"/>
</dbReference>
<keyword evidence="5" id="KW-1185">Reference proteome</keyword>
<dbReference type="OrthoDB" id="975232at2"/>
<reference evidence="4 5" key="1">
    <citation type="submission" date="2019-08" db="EMBL/GenBank/DDBJ databases">
        <title>Genome of Luteibaculum oceani JCM 18817.</title>
        <authorList>
            <person name="Bowman J.P."/>
        </authorList>
    </citation>
    <scope>NUCLEOTIDE SEQUENCE [LARGE SCALE GENOMIC DNA]</scope>
    <source>
        <strain evidence="4 5">JCM 18817</strain>
    </source>
</reference>
<protein>
    <submittedName>
        <fullName evidence="4">DUF4465 domain-containing protein</fullName>
    </submittedName>
</protein>
<keyword evidence="1 2" id="KW-0732">Signal</keyword>
<feature type="domain" description="Secretion system C-terminal sorting" evidence="3">
    <location>
        <begin position="251"/>
        <end position="311"/>
    </location>
</feature>
<name>A0A5C6UUA6_9FLAO</name>
<gene>
    <name evidence="4" type="ORF">FRX97_10640</name>
</gene>
<feature type="chain" id="PRO_5022698136" evidence="2">
    <location>
        <begin position="20"/>
        <end position="313"/>
    </location>
</feature>
<dbReference type="RefSeq" id="WP_147015202.1">
    <property type="nucleotide sequence ID" value="NZ_VORB01000010.1"/>
</dbReference>
<dbReference type="Pfam" id="PF18962">
    <property type="entry name" value="Por_Secre_tail"/>
    <property type="match status" value="1"/>
</dbReference>
<dbReference type="EMBL" id="VORB01000010">
    <property type="protein sequence ID" value="TXC76200.1"/>
    <property type="molecule type" value="Genomic_DNA"/>
</dbReference>
<organism evidence="4 5">
    <name type="scientific">Luteibaculum oceani</name>
    <dbReference type="NCBI Taxonomy" id="1294296"/>
    <lineage>
        <taxon>Bacteria</taxon>
        <taxon>Pseudomonadati</taxon>
        <taxon>Bacteroidota</taxon>
        <taxon>Flavobacteriia</taxon>
        <taxon>Flavobacteriales</taxon>
        <taxon>Luteibaculaceae</taxon>
        <taxon>Luteibaculum</taxon>
    </lineage>
</organism>
<evidence type="ECO:0000313" key="4">
    <source>
        <dbReference type="EMBL" id="TXC76200.1"/>
    </source>
</evidence>
<sequence>MKKVLLTLAVLLCSFWLIGQTISTFEDVLSGDSLLNGSESPLGTTYESGSAIFPNYYDTAWGGYWSNGFAITNISDSSTGDFSNLYGNITGSGYMSNSFAVAKHNSVIKIKGEAQNRTVKGFYLTNTTYAYHVVKDGNQFSKRFGGDTGNDPDYFRLVVKAYSQGILGADSVVAYLADYRFSDNQQDYILKDWEWVDLTNFGNADSILFTLETTDVGSFGPNTPYFFAIDDFTVENGSVGIFDKQDLTVNVYPNPAQDYILIEDGKNQPAFILNAEGKLVKNIATNRKEDVSTLQPGVYFVQLGTAVSKLVIQ</sequence>
<evidence type="ECO:0000259" key="3">
    <source>
        <dbReference type="Pfam" id="PF18962"/>
    </source>
</evidence>
<dbReference type="NCBIfam" id="TIGR04183">
    <property type="entry name" value="Por_Secre_tail"/>
    <property type="match status" value="1"/>
</dbReference>
<comment type="caution">
    <text evidence="4">The sequence shown here is derived from an EMBL/GenBank/DDBJ whole genome shotgun (WGS) entry which is preliminary data.</text>
</comment>
<evidence type="ECO:0000256" key="2">
    <source>
        <dbReference type="SAM" id="SignalP"/>
    </source>
</evidence>
<dbReference type="InterPro" id="IPR027828">
    <property type="entry name" value="DUF4465"/>
</dbReference>
<dbReference type="InterPro" id="IPR026444">
    <property type="entry name" value="Secre_tail"/>
</dbReference>